<gene>
    <name evidence="7" type="primary">clpP</name>
    <name evidence="11" type="ORF">L8V01_10725</name>
</gene>
<comment type="subcellular location">
    <subcellularLocation>
        <location evidence="7">Cytoplasm</location>
    </subcellularLocation>
</comment>
<keyword evidence="4 7" id="KW-0378">Hydrolase</keyword>
<feature type="active site" evidence="7 8">
    <location>
        <position position="138"/>
    </location>
</feature>
<reference evidence="11" key="1">
    <citation type="submission" date="2022-02" db="EMBL/GenBank/DDBJ databases">
        <title>Corynebacterium sp. from urogenital microbiome.</title>
        <authorList>
            <person name="Cappelli E.A."/>
            <person name="Ribeiro T.G."/>
            <person name="Peixe L."/>
        </authorList>
    </citation>
    <scope>NUCLEOTIDE SEQUENCE</scope>
    <source>
        <strain evidence="11">C8Ua_181</strain>
    </source>
</reference>
<accession>A0A9X3RU87</accession>
<organism evidence="11 12">
    <name type="scientific">Corynebacterium curieae</name>
    <dbReference type="NCBI Taxonomy" id="2913500"/>
    <lineage>
        <taxon>Bacteria</taxon>
        <taxon>Bacillati</taxon>
        <taxon>Actinomycetota</taxon>
        <taxon>Actinomycetes</taxon>
        <taxon>Mycobacteriales</taxon>
        <taxon>Corynebacteriaceae</taxon>
        <taxon>Corynebacterium</taxon>
    </lineage>
</organism>
<comment type="similarity">
    <text evidence="1 7 9">Belongs to the peptidase S14 family.</text>
</comment>
<dbReference type="Pfam" id="PF00574">
    <property type="entry name" value="CLP_protease"/>
    <property type="match status" value="1"/>
</dbReference>
<evidence type="ECO:0000256" key="7">
    <source>
        <dbReference type="HAMAP-Rule" id="MF_00444"/>
    </source>
</evidence>
<name>A0A9X3RU87_9CORY</name>
<proteinExistence type="inferred from homology"/>
<feature type="region of interest" description="Disordered" evidence="10">
    <location>
        <begin position="1"/>
        <end position="24"/>
    </location>
</feature>
<evidence type="ECO:0000256" key="10">
    <source>
        <dbReference type="SAM" id="MobiDB-lite"/>
    </source>
</evidence>
<dbReference type="RefSeq" id="WP_269947040.1">
    <property type="nucleotide sequence ID" value="NZ_JAKMUU010000009.1"/>
</dbReference>
<dbReference type="HAMAP" id="MF_00444">
    <property type="entry name" value="ClpP"/>
    <property type="match status" value="1"/>
</dbReference>
<dbReference type="GO" id="GO:0005737">
    <property type="term" value="C:cytoplasm"/>
    <property type="evidence" value="ECO:0007669"/>
    <property type="project" value="UniProtKB-SubCell"/>
</dbReference>
<evidence type="ECO:0000256" key="1">
    <source>
        <dbReference type="ARBA" id="ARBA00007039"/>
    </source>
</evidence>
<evidence type="ECO:0000256" key="2">
    <source>
        <dbReference type="ARBA" id="ARBA00022490"/>
    </source>
</evidence>
<dbReference type="CDD" id="cd07017">
    <property type="entry name" value="S14_ClpP_2"/>
    <property type="match status" value="1"/>
</dbReference>
<evidence type="ECO:0000313" key="11">
    <source>
        <dbReference type="EMBL" id="MCZ9307942.1"/>
    </source>
</evidence>
<evidence type="ECO:0000256" key="4">
    <source>
        <dbReference type="ARBA" id="ARBA00022801"/>
    </source>
</evidence>
<dbReference type="GO" id="GO:0004176">
    <property type="term" value="F:ATP-dependent peptidase activity"/>
    <property type="evidence" value="ECO:0007669"/>
    <property type="project" value="InterPro"/>
</dbReference>
<evidence type="ECO:0000256" key="5">
    <source>
        <dbReference type="ARBA" id="ARBA00022825"/>
    </source>
</evidence>
<evidence type="ECO:0000256" key="6">
    <source>
        <dbReference type="ARBA" id="ARBA00034021"/>
    </source>
</evidence>
<comment type="caution">
    <text evidence="11">The sequence shown here is derived from an EMBL/GenBank/DDBJ whole genome shotgun (WGS) entry which is preliminary data.</text>
</comment>
<evidence type="ECO:0000256" key="3">
    <source>
        <dbReference type="ARBA" id="ARBA00022670"/>
    </source>
</evidence>
<dbReference type="GO" id="GO:0004252">
    <property type="term" value="F:serine-type endopeptidase activity"/>
    <property type="evidence" value="ECO:0007669"/>
    <property type="project" value="UniProtKB-UniRule"/>
</dbReference>
<sequence>MTIYNQVSVNDEEPAEPNSKEEVTPQVPMPVDALIQQRLFDSRTVSLFGEVKGEQCQAICGQMLAMSEDDPKAPITMLIDSPGGDLLAGMMVYDLMKTIEAPVRTVAMGLAASMGQFLLSAGTKGQRWVFPSARIMMHQPSSGIGGSAEDILIQVQQHRLTRELFEKEQANNIGQPVEKIHEDSERDRWFQAREAVEYGIADHVLSSWRQIKSNTSIDNQ</sequence>
<comment type="catalytic activity">
    <reaction evidence="6 7 8">
        <text>Hydrolysis of proteins to small peptides in the presence of ATP and magnesium. alpha-casein is the usual test substrate. In the absence of ATP, only oligopeptides shorter than five residues are hydrolyzed (such as succinyl-Leu-Tyr-|-NHMec, and Leu-Tyr-Leu-|-Tyr-Trp, in which cleavage of the -Tyr-|-Leu- and -Tyr-|-Trp bonds also occurs).</text>
        <dbReference type="EC" id="3.4.21.92"/>
    </reaction>
</comment>
<dbReference type="PRINTS" id="PR00127">
    <property type="entry name" value="CLPPROTEASEP"/>
</dbReference>
<comment type="subunit">
    <text evidence="7">Fourteen ClpP subunits assemble into 2 heptameric rings which stack back to back to give a disk-like structure with a central cavity, resembling the structure of eukaryotic proteasomes.</text>
</comment>
<dbReference type="PANTHER" id="PTHR10381">
    <property type="entry name" value="ATP-DEPENDENT CLP PROTEASE PROTEOLYTIC SUBUNIT"/>
    <property type="match status" value="1"/>
</dbReference>
<dbReference type="InterPro" id="IPR033135">
    <property type="entry name" value="ClpP_His_AS"/>
</dbReference>
<keyword evidence="2 7" id="KW-0963">Cytoplasm</keyword>
<dbReference type="Proteomes" id="UP001146430">
    <property type="component" value="Unassembled WGS sequence"/>
</dbReference>
<dbReference type="GO" id="GO:0009368">
    <property type="term" value="C:endopeptidase Clp complex"/>
    <property type="evidence" value="ECO:0007669"/>
    <property type="project" value="TreeGrafter"/>
</dbReference>
<keyword evidence="5 7" id="KW-0720">Serine protease</keyword>
<keyword evidence="3 7" id="KW-0645">Protease</keyword>
<dbReference type="PROSITE" id="PS00382">
    <property type="entry name" value="CLP_PROTEASE_HIS"/>
    <property type="match status" value="1"/>
</dbReference>
<dbReference type="InterPro" id="IPR001907">
    <property type="entry name" value="ClpP"/>
</dbReference>
<dbReference type="SUPFAM" id="SSF52096">
    <property type="entry name" value="ClpP/crotonase"/>
    <property type="match status" value="1"/>
</dbReference>
<protein>
    <recommendedName>
        <fullName evidence="7 9">ATP-dependent Clp protease proteolytic subunit</fullName>
        <ecNumber evidence="7">3.4.21.92</ecNumber>
    </recommendedName>
    <alternativeName>
        <fullName evidence="7">Endopeptidase Clp</fullName>
    </alternativeName>
</protein>
<dbReference type="GO" id="GO:0051117">
    <property type="term" value="F:ATPase binding"/>
    <property type="evidence" value="ECO:0007669"/>
    <property type="project" value="TreeGrafter"/>
</dbReference>
<evidence type="ECO:0000256" key="8">
    <source>
        <dbReference type="PROSITE-ProRule" id="PRU10086"/>
    </source>
</evidence>
<dbReference type="Gene3D" id="3.90.226.10">
    <property type="entry name" value="2-enoyl-CoA Hydratase, Chain A, domain 1"/>
    <property type="match status" value="1"/>
</dbReference>
<evidence type="ECO:0000313" key="12">
    <source>
        <dbReference type="Proteomes" id="UP001146430"/>
    </source>
</evidence>
<dbReference type="InterPro" id="IPR023562">
    <property type="entry name" value="ClpP/TepA"/>
</dbReference>
<dbReference type="EC" id="3.4.21.92" evidence="7"/>
<dbReference type="PANTHER" id="PTHR10381:SF70">
    <property type="entry name" value="ATP-DEPENDENT CLP PROTEASE PROTEOLYTIC SUBUNIT"/>
    <property type="match status" value="1"/>
</dbReference>
<dbReference type="EMBL" id="JAKMUU010000009">
    <property type="protein sequence ID" value="MCZ9307942.1"/>
    <property type="molecule type" value="Genomic_DNA"/>
</dbReference>
<dbReference type="AlphaFoldDB" id="A0A9X3RU87"/>
<comment type="function">
    <text evidence="7">Cleaves peptides in various proteins in a process that requires ATP hydrolysis. Has a chymotrypsin-like activity. Plays a major role in the degradation of misfolded proteins.</text>
</comment>
<feature type="active site" description="Nucleophile" evidence="7">
    <location>
        <position position="113"/>
    </location>
</feature>
<dbReference type="GO" id="GO:0006515">
    <property type="term" value="P:protein quality control for misfolded or incompletely synthesized proteins"/>
    <property type="evidence" value="ECO:0007669"/>
    <property type="project" value="TreeGrafter"/>
</dbReference>
<evidence type="ECO:0000256" key="9">
    <source>
        <dbReference type="RuleBase" id="RU003567"/>
    </source>
</evidence>
<dbReference type="InterPro" id="IPR029045">
    <property type="entry name" value="ClpP/crotonase-like_dom_sf"/>
</dbReference>